<evidence type="ECO:0000313" key="3">
    <source>
        <dbReference type="EMBL" id="MDX6850321.1"/>
    </source>
</evidence>
<dbReference type="EMBL" id="JAXAFO010000022">
    <property type="protein sequence ID" value="MDX6850321.1"/>
    <property type="molecule type" value="Genomic_DNA"/>
</dbReference>
<dbReference type="Pfam" id="PF04940">
    <property type="entry name" value="BLUF"/>
    <property type="match status" value="1"/>
</dbReference>
<reference evidence="3 4" key="1">
    <citation type="submission" date="2023-11" db="EMBL/GenBank/DDBJ databases">
        <title>Gilvimarinus fulvus sp. nov., isolated from the surface of Kelp.</title>
        <authorList>
            <person name="Sun Y.Y."/>
            <person name="Gong Y."/>
            <person name="Du Z.J."/>
        </authorList>
    </citation>
    <scope>NUCLEOTIDE SEQUENCE [LARGE SCALE GENOMIC DNA]</scope>
    <source>
        <strain evidence="3 4">SDUM040013</strain>
    </source>
</reference>
<keyword evidence="1" id="KW-1133">Transmembrane helix</keyword>
<feature type="transmembrane region" description="Helical" evidence="1">
    <location>
        <begin position="159"/>
        <end position="180"/>
    </location>
</feature>
<dbReference type="Proteomes" id="UP001273505">
    <property type="component" value="Unassembled WGS sequence"/>
</dbReference>
<dbReference type="InterPro" id="IPR036046">
    <property type="entry name" value="Acylphosphatase-like_dom_sf"/>
</dbReference>
<sequence>MFVQVIYASRANFPSDAPVGGVEPTVARILQVSKRNNSKQGIGGALYFRDGAFLQVLEGPNQKVESLLRRLKTDARHKDVTVLHRIEVVEREFQRWSMKYTAMDKKVNQWLQQAGLTSFDPLHFTPKQAAEFADVLRRSEETLSDNGALGQRPKNIRPVTAIAVSLALLTALLWFAWLYAF</sequence>
<keyword evidence="1" id="KW-0812">Transmembrane</keyword>
<dbReference type="RefSeq" id="WP_302724264.1">
    <property type="nucleotide sequence ID" value="NZ_JAULRU010000783.1"/>
</dbReference>
<dbReference type="PROSITE" id="PS50925">
    <property type="entry name" value="BLUF"/>
    <property type="match status" value="1"/>
</dbReference>
<dbReference type="Gene3D" id="3.30.70.100">
    <property type="match status" value="1"/>
</dbReference>
<keyword evidence="1" id="KW-0472">Membrane</keyword>
<dbReference type="SUPFAM" id="SSF54975">
    <property type="entry name" value="Acylphosphatase/BLUF domain-like"/>
    <property type="match status" value="1"/>
</dbReference>
<comment type="caution">
    <text evidence="3">The sequence shown here is derived from an EMBL/GenBank/DDBJ whole genome shotgun (WGS) entry which is preliminary data.</text>
</comment>
<proteinExistence type="predicted"/>
<evidence type="ECO:0000259" key="2">
    <source>
        <dbReference type="PROSITE" id="PS50925"/>
    </source>
</evidence>
<evidence type="ECO:0000256" key="1">
    <source>
        <dbReference type="SAM" id="Phobius"/>
    </source>
</evidence>
<gene>
    <name evidence="3" type="ORF">SCD92_13185</name>
</gene>
<evidence type="ECO:0000313" key="4">
    <source>
        <dbReference type="Proteomes" id="UP001273505"/>
    </source>
</evidence>
<protein>
    <submittedName>
        <fullName evidence="3">BLUF domain-containing protein</fullName>
    </submittedName>
</protein>
<accession>A0ABU4RZL3</accession>
<organism evidence="3 4">
    <name type="scientific">Gilvimarinus gilvus</name>
    <dbReference type="NCBI Taxonomy" id="3058038"/>
    <lineage>
        <taxon>Bacteria</taxon>
        <taxon>Pseudomonadati</taxon>
        <taxon>Pseudomonadota</taxon>
        <taxon>Gammaproteobacteria</taxon>
        <taxon>Cellvibrionales</taxon>
        <taxon>Cellvibrionaceae</taxon>
        <taxon>Gilvimarinus</taxon>
    </lineage>
</organism>
<keyword evidence="4" id="KW-1185">Reference proteome</keyword>
<dbReference type="InterPro" id="IPR007024">
    <property type="entry name" value="BLUF_domain"/>
</dbReference>
<feature type="domain" description="BLUF" evidence="2">
    <location>
        <begin position="2"/>
        <end position="99"/>
    </location>
</feature>
<name>A0ABU4RZL3_9GAMM</name>
<dbReference type="SMART" id="SM01034">
    <property type="entry name" value="BLUF"/>
    <property type="match status" value="1"/>
</dbReference>